<proteinExistence type="predicted"/>
<dbReference type="AlphaFoldDB" id="A0A0F9TME0"/>
<feature type="domain" description="RNA ligase" evidence="1">
    <location>
        <begin position="26"/>
        <end position="192"/>
    </location>
</feature>
<accession>A0A0F9TME0</accession>
<dbReference type="Gene3D" id="3.30.470.30">
    <property type="entry name" value="DNA ligase/mRNA capping enzyme"/>
    <property type="match status" value="1"/>
</dbReference>
<sequence length="308" mass="34804">MTDSWHSYPSVYALGHSALVGLLEGDVVVQEKIDGSQFSFGIIDGELKVRSKGKLMEIDAPEKMFAGAVKTVKNIASDLIPDWTYRAEVLSKPKHNALKYDRVPEGNLILFDINIGLEKYKRPSGLAKEAHRLGLEFVPTFYSDDGVSITIDVITEFLLEDSCLGGTKIEGIVIKNYSRFGKDKKVLMGKYVSEAFKEVHRTAWSKANPHAKDIVQSLVETYRTESRWQKAVQHLQERGELEGSPRDIGKLIKETQEDIYKESSDDIKFALFVWAWPKVQRAVIAGLPEWYKESLLAKQFESEEDTDA</sequence>
<gene>
    <name evidence="2" type="ORF">LCGC14_0311030</name>
</gene>
<dbReference type="InterPro" id="IPR021122">
    <property type="entry name" value="RNA_ligase_dom_REL/Rnl2"/>
</dbReference>
<name>A0A0F9TME0_9ZZZZ</name>
<dbReference type="EMBL" id="LAZR01000203">
    <property type="protein sequence ID" value="KKN82290.1"/>
    <property type="molecule type" value="Genomic_DNA"/>
</dbReference>
<comment type="caution">
    <text evidence="2">The sequence shown here is derived from an EMBL/GenBank/DDBJ whole genome shotgun (WGS) entry which is preliminary data.</text>
</comment>
<evidence type="ECO:0000259" key="1">
    <source>
        <dbReference type="Pfam" id="PF09414"/>
    </source>
</evidence>
<dbReference type="Pfam" id="PF09414">
    <property type="entry name" value="RNA_ligase"/>
    <property type="match status" value="1"/>
</dbReference>
<evidence type="ECO:0000313" key="2">
    <source>
        <dbReference type="EMBL" id="KKN82290.1"/>
    </source>
</evidence>
<organism evidence="2">
    <name type="scientific">marine sediment metagenome</name>
    <dbReference type="NCBI Taxonomy" id="412755"/>
    <lineage>
        <taxon>unclassified sequences</taxon>
        <taxon>metagenomes</taxon>
        <taxon>ecological metagenomes</taxon>
    </lineage>
</organism>
<protein>
    <recommendedName>
        <fullName evidence="1">RNA ligase domain-containing protein</fullName>
    </recommendedName>
</protein>
<dbReference type="SUPFAM" id="SSF56091">
    <property type="entry name" value="DNA ligase/mRNA capping enzyme, catalytic domain"/>
    <property type="match status" value="1"/>
</dbReference>
<reference evidence="2" key="1">
    <citation type="journal article" date="2015" name="Nature">
        <title>Complex archaea that bridge the gap between prokaryotes and eukaryotes.</title>
        <authorList>
            <person name="Spang A."/>
            <person name="Saw J.H."/>
            <person name="Jorgensen S.L."/>
            <person name="Zaremba-Niedzwiedzka K."/>
            <person name="Martijn J."/>
            <person name="Lind A.E."/>
            <person name="van Eijk R."/>
            <person name="Schleper C."/>
            <person name="Guy L."/>
            <person name="Ettema T.J."/>
        </authorList>
    </citation>
    <scope>NUCLEOTIDE SEQUENCE</scope>
</reference>